<keyword evidence="2" id="KW-1185">Reference proteome</keyword>
<dbReference type="HOGENOM" id="CLU_3057467_0_0_6"/>
<dbReference type="EMBL" id="CP001219">
    <property type="protein sequence ID" value="ACK79681.1"/>
    <property type="molecule type" value="Genomic_DNA"/>
</dbReference>
<organism evidence="1 2">
    <name type="scientific">Acidithiobacillus ferrooxidans (strain ATCC 23270 / DSM 14882 / CIP 104768 / NCIMB 8455)</name>
    <name type="common">Ferrobacillus ferrooxidans (strain ATCC 23270)</name>
    <dbReference type="NCBI Taxonomy" id="243159"/>
    <lineage>
        <taxon>Bacteria</taxon>
        <taxon>Pseudomonadati</taxon>
        <taxon>Pseudomonadota</taxon>
        <taxon>Acidithiobacillia</taxon>
        <taxon>Acidithiobacillales</taxon>
        <taxon>Acidithiobacillaceae</taxon>
        <taxon>Acidithiobacillus</taxon>
    </lineage>
</organism>
<accession>B7J6N5</accession>
<gene>
    <name evidence="1" type="ordered locus">AFE_0819</name>
</gene>
<evidence type="ECO:0000313" key="2">
    <source>
        <dbReference type="Proteomes" id="UP000001362"/>
    </source>
</evidence>
<reference evidence="1 2" key="1">
    <citation type="journal article" date="2008" name="BMC Genomics">
        <title>Acidithiobacillus ferrooxidans metabolism: from genome sequence to industrial applications.</title>
        <authorList>
            <person name="Valdes J."/>
            <person name="Pedroso I."/>
            <person name="Quatrini R."/>
            <person name="Dodson R.J."/>
            <person name="Tettelin H."/>
            <person name="Blake R.II."/>
            <person name="Eisen J.A."/>
            <person name="Holmes D.S."/>
        </authorList>
    </citation>
    <scope>NUCLEOTIDE SEQUENCE [LARGE SCALE GENOMIC DNA]</scope>
    <source>
        <strain evidence="2">ATCC 23270 / DSM 14882 / CIP 104768 / NCIMB 8455</strain>
    </source>
</reference>
<dbReference type="PaxDb" id="243159-AFE_0819"/>
<proteinExistence type="predicted"/>
<evidence type="ECO:0000313" key="1">
    <source>
        <dbReference type="EMBL" id="ACK79681.1"/>
    </source>
</evidence>
<dbReference type="Proteomes" id="UP000001362">
    <property type="component" value="Chromosome"/>
</dbReference>
<protein>
    <submittedName>
        <fullName evidence="1">Uncharacterized protein</fullName>
    </submittedName>
</protein>
<dbReference type="AlphaFoldDB" id="B7J6N5"/>
<dbReference type="KEGG" id="afr:AFE_0819"/>
<sequence>MSQRKAENVIHDGKYSGNTVSYMVRLEGLEPPTYGLEGQKRTFSINDVMNYIF</sequence>
<name>B7J6N5_ACIF2</name>